<proteinExistence type="inferred from homology"/>
<feature type="domain" description="Alcohol dehydrogenase-like C-terminal" evidence="5">
    <location>
        <begin position="191"/>
        <end position="309"/>
    </location>
</feature>
<dbReference type="Pfam" id="PF00107">
    <property type="entry name" value="ADH_zinc_N"/>
    <property type="match status" value="1"/>
</dbReference>
<evidence type="ECO:0000259" key="5">
    <source>
        <dbReference type="Pfam" id="PF00107"/>
    </source>
</evidence>
<evidence type="ECO:0008006" key="9">
    <source>
        <dbReference type="Google" id="ProtNLM"/>
    </source>
</evidence>
<dbReference type="Pfam" id="PF08240">
    <property type="entry name" value="ADH_N"/>
    <property type="match status" value="1"/>
</dbReference>
<dbReference type="Proteomes" id="UP001168821">
    <property type="component" value="Unassembled WGS sequence"/>
</dbReference>
<dbReference type="InterPro" id="IPR013149">
    <property type="entry name" value="ADH-like_C"/>
</dbReference>
<protein>
    <recommendedName>
        <fullName evidence="9">Sorbitol dehydrogenase</fullName>
    </recommendedName>
</protein>
<keyword evidence="2 4" id="KW-0862">Zinc</keyword>
<dbReference type="InterPro" id="IPR002328">
    <property type="entry name" value="ADH_Zn_CS"/>
</dbReference>
<dbReference type="GO" id="GO:0008270">
    <property type="term" value="F:zinc ion binding"/>
    <property type="evidence" value="ECO:0007669"/>
    <property type="project" value="InterPro"/>
</dbReference>
<gene>
    <name evidence="7" type="ORF">Zmor_017015</name>
</gene>
<evidence type="ECO:0000313" key="7">
    <source>
        <dbReference type="EMBL" id="KAJ3650940.1"/>
    </source>
</evidence>
<evidence type="ECO:0000256" key="3">
    <source>
        <dbReference type="ARBA" id="ARBA00023002"/>
    </source>
</evidence>
<dbReference type="Gene3D" id="3.40.50.720">
    <property type="entry name" value="NAD(P)-binding Rossmann-like Domain"/>
    <property type="match status" value="1"/>
</dbReference>
<organism evidence="7 8">
    <name type="scientific">Zophobas morio</name>
    <dbReference type="NCBI Taxonomy" id="2755281"/>
    <lineage>
        <taxon>Eukaryota</taxon>
        <taxon>Metazoa</taxon>
        <taxon>Ecdysozoa</taxon>
        <taxon>Arthropoda</taxon>
        <taxon>Hexapoda</taxon>
        <taxon>Insecta</taxon>
        <taxon>Pterygota</taxon>
        <taxon>Neoptera</taxon>
        <taxon>Endopterygota</taxon>
        <taxon>Coleoptera</taxon>
        <taxon>Polyphaga</taxon>
        <taxon>Cucujiformia</taxon>
        <taxon>Tenebrionidae</taxon>
        <taxon>Zophobas</taxon>
    </lineage>
</organism>
<reference evidence="7" key="1">
    <citation type="journal article" date="2023" name="G3 (Bethesda)">
        <title>Whole genome assemblies of Zophobas morio and Tenebrio molitor.</title>
        <authorList>
            <person name="Kaur S."/>
            <person name="Stinson S.A."/>
            <person name="diCenzo G.C."/>
        </authorList>
    </citation>
    <scope>NUCLEOTIDE SEQUENCE</scope>
    <source>
        <strain evidence="7">QUZm001</strain>
    </source>
</reference>
<sequence length="351" mass="38703">MNTMDALKFSFLDGTLLLTRSELPQINDPNDILVKVSFAGICGTDLHILAGEYPCRKSTEISLGHEISGVIVEVGQDVIHFEEGDHVAIDPNSGCKRCAFCHAGKPHYCKLGCTTNTIGIYVDGGWAQYLVCPEEQVYKLNPPITLEQAVLAEPISCMVHGWELISPITVGAKILLMGGGVAGALWACTLHLQGHRDVMISEPIQSRLDQLRKLNTGFKMITPEQLRKNAYDDPGSYAFDVVIDCSGSPPAIEQGISLLNFGGKYCQYGVAPPNSRIQINPFDVFWKEMKILGSKINPYCFKKALSLIEAMGNRYLNYKVLGIKTFQLSQYNEAIETLKQGKILKAVFKIN</sequence>
<keyword evidence="8" id="KW-1185">Reference proteome</keyword>
<keyword evidence="1 4" id="KW-0479">Metal-binding</keyword>
<evidence type="ECO:0000259" key="6">
    <source>
        <dbReference type="Pfam" id="PF08240"/>
    </source>
</evidence>
<dbReference type="PANTHER" id="PTHR43401">
    <property type="entry name" value="L-THREONINE 3-DEHYDROGENASE"/>
    <property type="match status" value="1"/>
</dbReference>
<dbReference type="GO" id="GO:0016491">
    <property type="term" value="F:oxidoreductase activity"/>
    <property type="evidence" value="ECO:0007669"/>
    <property type="project" value="UniProtKB-KW"/>
</dbReference>
<accession>A0AA38I7N4</accession>
<dbReference type="Gene3D" id="3.90.180.10">
    <property type="entry name" value="Medium-chain alcohol dehydrogenases, catalytic domain"/>
    <property type="match status" value="1"/>
</dbReference>
<name>A0AA38I7N4_9CUCU</name>
<dbReference type="SUPFAM" id="SSF51735">
    <property type="entry name" value="NAD(P)-binding Rossmann-fold domains"/>
    <property type="match status" value="1"/>
</dbReference>
<comment type="cofactor">
    <cofactor evidence="4">
        <name>Zn(2+)</name>
        <dbReference type="ChEBI" id="CHEBI:29105"/>
    </cofactor>
</comment>
<comment type="caution">
    <text evidence="7">The sequence shown here is derived from an EMBL/GenBank/DDBJ whole genome shotgun (WGS) entry which is preliminary data.</text>
</comment>
<evidence type="ECO:0000313" key="8">
    <source>
        <dbReference type="Proteomes" id="UP001168821"/>
    </source>
</evidence>
<dbReference type="SUPFAM" id="SSF50129">
    <property type="entry name" value="GroES-like"/>
    <property type="match status" value="1"/>
</dbReference>
<dbReference type="InterPro" id="IPR050129">
    <property type="entry name" value="Zn_alcohol_dh"/>
</dbReference>
<evidence type="ECO:0000256" key="2">
    <source>
        <dbReference type="ARBA" id="ARBA00022833"/>
    </source>
</evidence>
<evidence type="ECO:0000256" key="4">
    <source>
        <dbReference type="RuleBase" id="RU361277"/>
    </source>
</evidence>
<dbReference type="EMBL" id="JALNTZ010000005">
    <property type="protein sequence ID" value="KAJ3650940.1"/>
    <property type="molecule type" value="Genomic_DNA"/>
</dbReference>
<feature type="domain" description="Alcohol dehydrogenase-like N-terminal" evidence="6">
    <location>
        <begin position="29"/>
        <end position="141"/>
    </location>
</feature>
<evidence type="ECO:0000256" key="1">
    <source>
        <dbReference type="ARBA" id="ARBA00022723"/>
    </source>
</evidence>
<dbReference type="InterPro" id="IPR036291">
    <property type="entry name" value="NAD(P)-bd_dom_sf"/>
</dbReference>
<dbReference type="AlphaFoldDB" id="A0AA38I7N4"/>
<dbReference type="InterPro" id="IPR013154">
    <property type="entry name" value="ADH-like_N"/>
</dbReference>
<dbReference type="PROSITE" id="PS00059">
    <property type="entry name" value="ADH_ZINC"/>
    <property type="match status" value="1"/>
</dbReference>
<comment type="similarity">
    <text evidence="4">Belongs to the zinc-containing alcohol dehydrogenase family.</text>
</comment>
<dbReference type="InterPro" id="IPR011032">
    <property type="entry name" value="GroES-like_sf"/>
</dbReference>
<dbReference type="PANTHER" id="PTHR43401:SF2">
    <property type="entry name" value="L-THREONINE 3-DEHYDROGENASE"/>
    <property type="match status" value="1"/>
</dbReference>
<keyword evidence="3" id="KW-0560">Oxidoreductase</keyword>